<evidence type="ECO:0000256" key="4">
    <source>
        <dbReference type="SAM" id="MobiDB-lite"/>
    </source>
</evidence>
<feature type="transmembrane region" description="Helical" evidence="5">
    <location>
        <begin position="239"/>
        <end position="264"/>
    </location>
</feature>
<keyword evidence="3 5" id="KW-0472">Membrane</keyword>
<evidence type="ECO:0000313" key="7">
    <source>
        <dbReference type="Proteomes" id="UP000623440"/>
    </source>
</evidence>
<evidence type="ECO:0000256" key="5">
    <source>
        <dbReference type="SAM" id="Phobius"/>
    </source>
</evidence>
<feature type="transmembrane region" description="Helical" evidence="5">
    <location>
        <begin position="20"/>
        <end position="39"/>
    </location>
</feature>
<name>A0ABR8DSN6_9NOSO</name>
<feature type="transmembrane region" description="Helical" evidence="5">
    <location>
        <begin position="210"/>
        <end position="232"/>
    </location>
</feature>
<feature type="compositionally biased region" description="Basic and acidic residues" evidence="4">
    <location>
        <begin position="146"/>
        <end position="156"/>
    </location>
</feature>
<dbReference type="EMBL" id="JACJSI010000044">
    <property type="protein sequence ID" value="MBD2531911.1"/>
    <property type="molecule type" value="Genomic_DNA"/>
</dbReference>
<evidence type="ECO:0000256" key="3">
    <source>
        <dbReference type="ARBA" id="ARBA00023136"/>
    </source>
</evidence>
<organism evidence="6 7">
    <name type="scientific">Nostoc flagelliforme FACHB-838</name>
    <dbReference type="NCBI Taxonomy" id="2692904"/>
    <lineage>
        <taxon>Bacteria</taxon>
        <taxon>Bacillati</taxon>
        <taxon>Cyanobacteriota</taxon>
        <taxon>Cyanophyceae</taxon>
        <taxon>Nostocales</taxon>
        <taxon>Nostocaceae</taxon>
        <taxon>Nostoc</taxon>
    </lineage>
</organism>
<feature type="region of interest" description="Disordered" evidence="4">
    <location>
        <begin position="136"/>
        <end position="156"/>
    </location>
</feature>
<dbReference type="InterPro" id="IPR007688">
    <property type="entry name" value="Conjugal_tfr_TrbL/VirB6"/>
</dbReference>
<protein>
    <submittedName>
        <fullName evidence="6">Uncharacterized protein</fullName>
    </submittedName>
</protein>
<keyword evidence="7" id="KW-1185">Reference proteome</keyword>
<comment type="caution">
    <text evidence="6">The sequence shown here is derived from an EMBL/GenBank/DDBJ whole genome shotgun (WGS) entry which is preliminary data.</text>
</comment>
<keyword evidence="1 5" id="KW-0812">Transmembrane</keyword>
<gene>
    <name evidence="6" type="ORF">H6G97_20910</name>
</gene>
<proteinExistence type="predicted"/>
<accession>A0ABR8DSN6</accession>
<feature type="transmembrane region" description="Helical" evidence="5">
    <location>
        <begin position="60"/>
        <end position="79"/>
    </location>
</feature>
<evidence type="ECO:0000256" key="2">
    <source>
        <dbReference type="ARBA" id="ARBA00022989"/>
    </source>
</evidence>
<reference evidence="6 7" key="1">
    <citation type="journal article" date="2020" name="ISME J.">
        <title>Comparative genomics reveals insights into cyanobacterial evolution and habitat adaptation.</title>
        <authorList>
            <person name="Chen M.Y."/>
            <person name="Teng W.K."/>
            <person name="Zhao L."/>
            <person name="Hu C.X."/>
            <person name="Zhou Y.K."/>
            <person name="Han B.P."/>
            <person name="Song L.R."/>
            <person name="Shu W.S."/>
        </authorList>
    </citation>
    <scope>NUCLEOTIDE SEQUENCE [LARGE SCALE GENOMIC DNA]</scope>
    <source>
        <strain evidence="6 7">FACHB-838</strain>
    </source>
</reference>
<dbReference type="Pfam" id="PF04610">
    <property type="entry name" value="TrbL"/>
    <property type="match status" value="1"/>
</dbReference>
<feature type="transmembrane region" description="Helical" evidence="5">
    <location>
        <begin position="284"/>
        <end position="305"/>
    </location>
</feature>
<sequence>MVVSTFNQDWQDLVNGNSEIYKAVVAVSLLVAVILISFWSVGWYSEIANNGFSTDMINEIIYPLIVALMLGMNNGALLADTSLLFRSISISLNDRVLDITRNGITFREAIRNTNMDQAFILAAKAQIAECQKKPVKGVDDQGNETQPRKECIDKKTQEAKQAADKYRRDNGLPTSQNSWNPLDIAGETINSVVQGLSYIIFSGLQAAFQYVVQISFLLNAYIAPIFLVLSLLPVGAKPIYAWLSGWLALTLVLISYSIIVGIAASSIVNAPSTNPLFLQLVQAILSPLLAVAIGTGGGMALFSSFSSSAKLMFRR</sequence>
<evidence type="ECO:0000313" key="6">
    <source>
        <dbReference type="EMBL" id="MBD2531911.1"/>
    </source>
</evidence>
<dbReference type="Proteomes" id="UP000623440">
    <property type="component" value="Unassembled WGS sequence"/>
</dbReference>
<evidence type="ECO:0000256" key="1">
    <source>
        <dbReference type="ARBA" id="ARBA00022692"/>
    </source>
</evidence>
<keyword evidence="2 5" id="KW-1133">Transmembrane helix</keyword>